<dbReference type="RefSeq" id="WP_381348137.1">
    <property type="nucleotide sequence ID" value="NZ_JBHMCY010000043.1"/>
</dbReference>
<dbReference type="InterPro" id="IPR010982">
    <property type="entry name" value="Lambda_DNA-bd_dom_sf"/>
</dbReference>
<dbReference type="EMBL" id="JBHMCY010000043">
    <property type="protein sequence ID" value="MFB9465306.1"/>
    <property type="molecule type" value="Genomic_DNA"/>
</dbReference>
<feature type="domain" description="HTH cro/C1-type" evidence="2">
    <location>
        <begin position="20"/>
        <end position="74"/>
    </location>
</feature>
<evidence type="ECO:0000256" key="1">
    <source>
        <dbReference type="ARBA" id="ARBA00023125"/>
    </source>
</evidence>
<accession>A0ABV5N519</accession>
<dbReference type="InterPro" id="IPR013096">
    <property type="entry name" value="Cupin_2"/>
</dbReference>
<dbReference type="InterPro" id="IPR001387">
    <property type="entry name" value="Cro/C1-type_HTH"/>
</dbReference>
<organism evidence="3 4">
    <name type="scientific">Streptomyces cinereospinus</name>
    <dbReference type="NCBI Taxonomy" id="285561"/>
    <lineage>
        <taxon>Bacteria</taxon>
        <taxon>Bacillati</taxon>
        <taxon>Actinomycetota</taxon>
        <taxon>Actinomycetes</taxon>
        <taxon>Kitasatosporales</taxon>
        <taxon>Streptomycetaceae</taxon>
        <taxon>Streptomyces</taxon>
    </lineage>
</organism>
<dbReference type="SMART" id="SM00530">
    <property type="entry name" value="HTH_XRE"/>
    <property type="match status" value="1"/>
</dbReference>
<comment type="caution">
    <text evidence="3">The sequence shown here is derived from an EMBL/GenBank/DDBJ whole genome shotgun (WGS) entry which is preliminary data.</text>
</comment>
<name>A0ABV5N519_9ACTN</name>
<evidence type="ECO:0000313" key="4">
    <source>
        <dbReference type="Proteomes" id="UP001589709"/>
    </source>
</evidence>
<dbReference type="Gene3D" id="2.60.120.10">
    <property type="entry name" value="Jelly Rolls"/>
    <property type="match status" value="1"/>
</dbReference>
<dbReference type="PANTHER" id="PTHR46797">
    <property type="entry name" value="HTH-TYPE TRANSCRIPTIONAL REGULATOR"/>
    <property type="match status" value="1"/>
</dbReference>
<dbReference type="CDD" id="cd00093">
    <property type="entry name" value="HTH_XRE"/>
    <property type="match status" value="1"/>
</dbReference>
<dbReference type="InterPro" id="IPR014710">
    <property type="entry name" value="RmlC-like_jellyroll"/>
</dbReference>
<dbReference type="Pfam" id="PF07883">
    <property type="entry name" value="Cupin_2"/>
    <property type="match status" value="1"/>
</dbReference>
<evidence type="ECO:0000313" key="3">
    <source>
        <dbReference type="EMBL" id="MFB9465306.1"/>
    </source>
</evidence>
<protein>
    <submittedName>
        <fullName evidence="3">Helix-turn-helix domain-containing protein</fullName>
    </submittedName>
</protein>
<dbReference type="PROSITE" id="PS50943">
    <property type="entry name" value="HTH_CROC1"/>
    <property type="match status" value="1"/>
</dbReference>
<dbReference type="Pfam" id="PF13560">
    <property type="entry name" value="HTH_31"/>
    <property type="match status" value="1"/>
</dbReference>
<sequence length="194" mass="21342">MSASHHTEKKDRLAAVGPRLRDLRRRHGLTLAALAGQTGINESTLSRLEGGTRKPTLEMLLPLAEVYAVPLDELVGAPRTGDPRIHLKPVTRNGMTFVPLSRPGGVQAHKLLIPPRPGTEPQFSTHEGFEWVYVLAGRLRLLLGDETVILKPGEAAEFDTHVPHWLGPDDDRTVELLVLFGTQGERAHLKARTT</sequence>
<proteinExistence type="predicted"/>
<dbReference type="PANTHER" id="PTHR46797:SF1">
    <property type="entry name" value="METHYLPHOSPHONATE SYNTHASE"/>
    <property type="match status" value="1"/>
</dbReference>
<dbReference type="SUPFAM" id="SSF51182">
    <property type="entry name" value="RmlC-like cupins"/>
    <property type="match status" value="1"/>
</dbReference>
<dbReference type="Gene3D" id="1.10.260.40">
    <property type="entry name" value="lambda repressor-like DNA-binding domains"/>
    <property type="match status" value="1"/>
</dbReference>
<dbReference type="CDD" id="cd02209">
    <property type="entry name" value="cupin_XRE_C"/>
    <property type="match status" value="1"/>
</dbReference>
<dbReference type="SUPFAM" id="SSF47413">
    <property type="entry name" value="lambda repressor-like DNA-binding domains"/>
    <property type="match status" value="1"/>
</dbReference>
<reference evidence="3 4" key="1">
    <citation type="submission" date="2024-09" db="EMBL/GenBank/DDBJ databases">
        <authorList>
            <person name="Sun Q."/>
            <person name="Mori K."/>
        </authorList>
    </citation>
    <scope>NUCLEOTIDE SEQUENCE [LARGE SCALE GENOMIC DNA]</scope>
    <source>
        <strain evidence="3 4">JCM 6917</strain>
    </source>
</reference>
<gene>
    <name evidence="3" type="ORF">ACFF45_21970</name>
</gene>
<dbReference type="Proteomes" id="UP001589709">
    <property type="component" value="Unassembled WGS sequence"/>
</dbReference>
<dbReference type="InterPro" id="IPR011051">
    <property type="entry name" value="RmlC_Cupin_sf"/>
</dbReference>
<dbReference type="InterPro" id="IPR050807">
    <property type="entry name" value="TransReg_Diox_bact_type"/>
</dbReference>
<keyword evidence="1" id="KW-0238">DNA-binding</keyword>
<evidence type="ECO:0000259" key="2">
    <source>
        <dbReference type="PROSITE" id="PS50943"/>
    </source>
</evidence>
<keyword evidence="4" id="KW-1185">Reference proteome</keyword>